<dbReference type="AlphaFoldDB" id="A0A1E5V7C8"/>
<accession>A0A1E5V7C8</accession>
<organism evidence="1 2">
    <name type="scientific">Dichanthelium oligosanthes</name>
    <dbReference type="NCBI Taxonomy" id="888268"/>
    <lineage>
        <taxon>Eukaryota</taxon>
        <taxon>Viridiplantae</taxon>
        <taxon>Streptophyta</taxon>
        <taxon>Embryophyta</taxon>
        <taxon>Tracheophyta</taxon>
        <taxon>Spermatophyta</taxon>
        <taxon>Magnoliopsida</taxon>
        <taxon>Liliopsida</taxon>
        <taxon>Poales</taxon>
        <taxon>Poaceae</taxon>
        <taxon>PACMAD clade</taxon>
        <taxon>Panicoideae</taxon>
        <taxon>Panicodae</taxon>
        <taxon>Paniceae</taxon>
        <taxon>Dichantheliinae</taxon>
        <taxon>Dichanthelium</taxon>
    </lineage>
</organism>
<evidence type="ECO:0000313" key="1">
    <source>
        <dbReference type="EMBL" id="OEL21059.1"/>
    </source>
</evidence>
<sequence>LVMGKHPDDLIGHLTSLEELDGSLEDIIDKRLATPTSNERQDIIQLIIIAKHCVQAPKDRPTMQQVYRTLTGAY</sequence>
<dbReference type="EMBL" id="LWDX02048910">
    <property type="protein sequence ID" value="OEL21059.1"/>
    <property type="molecule type" value="Genomic_DNA"/>
</dbReference>
<evidence type="ECO:0000313" key="2">
    <source>
        <dbReference type="Proteomes" id="UP000095767"/>
    </source>
</evidence>
<dbReference type="OrthoDB" id="676979at2759"/>
<keyword evidence="2" id="KW-1185">Reference proteome</keyword>
<feature type="non-terminal residue" evidence="1">
    <location>
        <position position="1"/>
    </location>
</feature>
<name>A0A1E5V7C8_9POAL</name>
<comment type="caution">
    <text evidence="1">The sequence shown here is derived from an EMBL/GenBank/DDBJ whole genome shotgun (WGS) entry which is preliminary data.</text>
</comment>
<gene>
    <name evidence="1" type="ORF">BAE44_0017923</name>
</gene>
<dbReference type="STRING" id="888268.A0A1E5V7C8"/>
<proteinExistence type="predicted"/>
<dbReference type="Proteomes" id="UP000095767">
    <property type="component" value="Unassembled WGS sequence"/>
</dbReference>
<dbReference type="Gene3D" id="1.10.510.10">
    <property type="entry name" value="Transferase(Phosphotransferase) domain 1"/>
    <property type="match status" value="1"/>
</dbReference>
<reference evidence="1 2" key="1">
    <citation type="submission" date="2016-09" db="EMBL/GenBank/DDBJ databases">
        <title>The draft genome of Dichanthelium oligosanthes: A C3 panicoid grass species.</title>
        <authorList>
            <person name="Studer A.J."/>
            <person name="Schnable J.C."/>
            <person name="Brutnell T.P."/>
        </authorList>
    </citation>
    <scope>NUCLEOTIDE SEQUENCE [LARGE SCALE GENOMIC DNA]</scope>
    <source>
        <strain evidence="2">cv. Kellogg 1175</strain>
        <tissue evidence="1">Leaf</tissue>
    </source>
</reference>
<protein>
    <submittedName>
        <fullName evidence="1">Uncharacterized protein</fullName>
    </submittedName>
</protein>